<evidence type="ECO:0000256" key="11">
    <source>
        <dbReference type="ARBA" id="ARBA00023065"/>
    </source>
</evidence>
<comment type="subcellular location">
    <subcellularLocation>
        <location evidence="1">Endomembrane system</location>
        <topology evidence="1">Multi-pass membrane protein</topology>
    </subcellularLocation>
</comment>
<dbReference type="EMBL" id="QNRI01000002">
    <property type="protein sequence ID" value="RBP00325.1"/>
    <property type="molecule type" value="Genomic_DNA"/>
</dbReference>
<keyword evidence="7" id="KW-0067">ATP-binding</keyword>
<keyword evidence="5 13" id="KW-0812">Transmembrane</keyword>
<dbReference type="SUPFAM" id="SSF56784">
    <property type="entry name" value="HAD-like"/>
    <property type="match status" value="1"/>
</dbReference>
<dbReference type="SMART" id="SM00831">
    <property type="entry name" value="Cation_ATPase_N"/>
    <property type="match status" value="1"/>
</dbReference>
<feature type="transmembrane region" description="Helical" evidence="13">
    <location>
        <begin position="784"/>
        <end position="804"/>
    </location>
</feature>
<dbReference type="STRING" id="200904.GCA_900168775_00358"/>
<dbReference type="SFLD" id="SFLDS00003">
    <property type="entry name" value="Haloacid_Dehalogenase"/>
    <property type="match status" value="1"/>
</dbReference>
<dbReference type="FunFam" id="3.40.50.1000:FF:000028">
    <property type="entry name" value="Calcium-transporting P-type ATPase, putative"/>
    <property type="match status" value="1"/>
</dbReference>
<dbReference type="RefSeq" id="WP_113866989.1">
    <property type="nucleotide sequence ID" value="NZ_BAABQN010000002.1"/>
</dbReference>
<comment type="caution">
    <text evidence="15">The sequence shown here is derived from an EMBL/GenBank/DDBJ whole genome shotgun (WGS) entry which is preliminary data.</text>
</comment>
<keyword evidence="16" id="KW-1185">Reference proteome</keyword>
<dbReference type="PANTHER" id="PTHR43294:SF20">
    <property type="entry name" value="P-TYPE ATPASE"/>
    <property type="match status" value="1"/>
</dbReference>
<dbReference type="GO" id="GO:0005886">
    <property type="term" value="C:plasma membrane"/>
    <property type="evidence" value="ECO:0007669"/>
    <property type="project" value="TreeGrafter"/>
</dbReference>
<keyword evidence="9" id="KW-1278">Translocase</keyword>
<feature type="transmembrane region" description="Helical" evidence="13">
    <location>
        <begin position="88"/>
        <end position="104"/>
    </location>
</feature>
<evidence type="ECO:0000256" key="12">
    <source>
        <dbReference type="ARBA" id="ARBA00023136"/>
    </source>
</evidence>
<dbReference type="SUPFAM" id="SSF81653">
    <property type="entry name" value="Calcium ATPase, transduction domain A"/>
    <property type="match status" value="1"/>
</dbReference>
<dbReference type="GO" id="GO:0036376">
    <property type="term" value="P:sodium ion export across plasma membrane"/>
    <property type="evidence" value="ECO:0007669"/>
    <property type="project" value="TreeGrafter"/>
</dbReference>
<evidence type="ECO:0000256" key="10">
    <source>
        <dbReference type="ARBA" id="ARBA00022989"/>
    </source>
</evidence>
<dbReference type="GO" id="GO:0006883">
    <property type="term" value="P:intracellular sodium ion homeostasis"/>
    <property type="evidence" value="ECO:0007669"/>
    <property type="project" value="TreeGrafter"/>
</dbReference>
<dbReference type="InterPro" id="IPR004014">
    <property type="entry name" value="ATPase_P-typ_cation-transptr_N"/>
</dbReference>
<dbReference type="PRINTS" id="PR00119">
    <property type="entry name" value="CATATPASE"/>
</dbReference>
<evidence type="ECO:0000256" key="1">
    <source>
        <dbReference type="ARBA" id="ARBA00004127"/>
    </source>
</evidence>
<protein>
    <submittedName>
        <fullName evidence="15">Calcium-translocating P-type ATPase/potassium/sodium efflux P-type ATPase,TIGR01523</fullName>
    </submittedName>
</protein>
<accession>A0A366EFU9</accession>
<feature type="domain" description="Cation-transporting P-type ATPase N-terminal" evidence="14">
    <location>
        <begin position="10"/>
        <end position="84"/>
    </location>
</feature>
<feature type="transmembrane region" description="Helical" evidence="13">
    <location>
        <begin position="248"/>
        <end position="270"/>
    </location>
</feature>
<feature type="transmembrane region" description="Helical" evidence="13">
    <location>
        <begin position="717"/>
        <end position="736"/>
    </location>
</feature>
<keyword evidence="3" id="KW-0813">Transport</keyword>
<evidence type="ECO:0000259" key="14">
    <source>
        <dbReference type="SMART" id="SM00831"/>
    </source>
</evidence>
<dbReference type="Pfam" id="PF00690">
    <property type="entry name" value="Cation_ATPase_N"/>
    <property type="match status" value="1"/>
</dbReference>
<evidence type="ECO:0000256" key="13">
    <source>
        <dbReference type="SAM" id="Phobius"/>
    </source>
</evidence>
<dbReference type="OrthoDB" id="9813266at2"/>
<dbReference type="InterPro" id="IPR036412">
    <property type="entry name" value="HAD-like_sf"/>
</dbReference>
<evidence type="ECO:0000313" key="16">
    <source>
        <dbReference type="Proteomes" id="UP000252254"/>
    </source>
</evidence>
<dbReference type="InterPro" id="IPR001757">
    <property type="entry name" value="P_typ_ATPase"/>
</dbReference>
<feature type="transmembrane region" description="Helical" evidence="13">
    <location>
        <begin position="856"/>
        <end position="875"/>
    </location>
</feature>
<dbReference type="Gene3D" id="3.40.50.1000">
    <property type="entry name" value="HAD superfamily/HAD-like"/>
    <property type="match status" value="1"/>
</dbReference>
<dbReference type="GO" id="GO:0005391">
    <property type="term" value="F:P-type sodium:potassium-exchanging transporter activity"/>
    <property type="evidence" value="ECO:0007669"/>
    <property type="project" value="TreeGrafter"/>
</dbReference>
<dbReference type="AlphaFoldDB" id="A0A366EFU9"/>
<feature type="transmembrane region" description="Helical" evidence="13">
    <location>
        <begin position="685"/>
        <end position="705"/>
    </location>
</feature>
<dbReference type="PROSITE" id="PS00154">
    <property type="entry name" value="ATPASE_E1_E2"/>
    <property type="match status" value="1"/>
</dbReference>
<gene>
    <name evidence="15" type="ORF">DES48_10286</name>
</gene>
<dbReference type="GO" id="GO:0016887">
    <property type="term" value="F:ATP hydrolysis activity"/>
    <property type="evidence" value="ECO:0007669"/>
    <property type="project" value="InterPro"/>
</dbReference>
<keyword evidence="8" id="KW-0460">Magnesium</keyword>
<evidence type="ECO:0000256" key="7">
    <source>
        <dbReference type="ARBA" id="ARBA00022840"/>
    </source>
</evidence>
<dbReference type="InterPro" id="IPR006068">
    <property type="entry name" value="ATPase_P-typ_cation-transptr_C"/>
</dbReference>
<dbReference type="Pfam" id="PF00689">
    <property type="entry name" value="Cation_ATPase_C"/>
    <property type="match status" value="1"/>
</dbReference>
<dbReference type="SUPFAM" id="SSF81660">
    <property type="entry name" value="Metal cation-transporting ATPase, ATP-binding domain N"/>
    <property type="match status" value="1"/>
</dbReference>
<dbReference type="InterPro" id="IPR023298">
    <property type="entry name" value="ATPase_P-typ_TM_dom_sf"/>
</dbReference>
<dbReference type="Pfam" id="PF13246">
    <property type="entry name" value="Cation_ATPase"/>
    <property type="match status" value="1"/>
</dbReference>
<dbReference type="GO" id="GO:1902600">
    <property type="term" value="P:proton transmembrane transport"/>
    <property type="evidence" value="ECO:0007669"/>
    <property type="project" value="TreeGrafter"/>
</dbReference>
<evidence type="ECO:0000256" key="9">
    <source>
        <dbReference type="ARBA" id="ARBA00022967"/>
    </source>
</evidence>
<keyword evidence="4" id="KW-0597">Phosphoprotein</keyword>
<evidence type="ECO:0000256" key="3">
    <source>
        <dbReference type="ARBA" id="ARBA00022448"/>
    </source>
</evidence>
<evidence type="ECO:0000256" key="8">
    <source>
        <dbReference type="ARBA" id="ARBA00022842"/>
    </source>
</evidence>
<dbReference type="InterPro" id="IPR050510">
    <property type="entry name" value="Cation_transp_ATPase_P-type"/>
</dbReference>
<dbReference type="InterPro" id="IPR008250">
    <property type="entry name" value="ATPase_P-typ_transduc_dom_A_sf"/>
</dbReference>
<dbReference type="CDD" id="cd02080">
    <property type="entry name" value="P-type_ATPase_cation"/>
    <property type="match status" value="1"/>
</dbReference>
<dbReference type="InterPro" id="IPR018303">
    <property type="entry name" value="ATPase_P-typ_P_site"/>
</dbReference>
<dbReference type="SFLD" id="SFLDG00002">
    <property type="entry name" value="C1.7:_P-type_atpase_like"/>
    <property type="match status" value="1"/>
</dbReference>
<keyword evidence="6" id="KW-0547">Nucleotide-binding</keyword>
<dbReference type="Gene3D" id="1.20.1110.10">
    <property type="entry name" value="Calcium-transporting ATPase, transmembrane domain"/>
    <property type="match status" value="1"/>
</dbReference>
<dbReference type="Proteomes" id="UP000252254">
    <property type="component" value="Unassembled WGS sequence"/>
</dbReference>
<evidence type="ECO:0000256" key="6">
    <source>
        <dbReference type="ARBA" id="ARBA00022741"/>
    </source>
</evidence>
<proteinExistence type="inferred from homology"/>
<dbReference type="PRINTS" id="PR00120">
    <property type="entry name" value="HATPASE"/>
</dbReference>
<feature type="transmembrane region" description="Helical" evidence="13">
    <location>
        <begin position="824"/>
        <end position="844"/>
    </location>
</feature>
<feature type="transmembrane region" description="Helical" evidence="13">
    <location>
        <begin position="757"/>
        <end position="778"/>
    </location>
</feature>
<dbReference type="InterPro" id="IPR023299">
    <property type="entry name" value="ATPase_P-typ_cyto_dom_N"/>
</dbReference>
<dbReference type="FunFam" id="2.70.150.10:FF:000160">
    <property type="entry name" value="Sarcoplasmic/endoplasmic reticulum calcium ATPase 1"/>
    <property type="match status" value="1"/>
</dbReference>
<evidence type="ECO:0000256" key="5">
    <source>
        <dbReference type="ARBA" id="ARBA00022692"/>
    </source>
</evidence>
<keyword evidence="11" id="KW-0406">Ion transport</keyword>
<dbReference type="PANTHER" id="PTHR43294">
    <property type="entry name" value="SODIUM/POTASSIUM-TRANSPORTING ATPASE SUBUNIT ALPHA"/>
    <property type="match status" value="1"/>
</dbReference>
<evidence type="ECO:0000256" key="2">
    <source>
        <dbReference type="ARBA" id="ARBA00005675"/>
    </source>
</evidence>
<dbReference type="InterPro" id="IPR023214">
    <property type="entry name" value="HAD_sf"/>
</dbReference>
<dbReference type="Gene3D" id="3.40.1110.10">
    <property type="entry name" value="Calcium-transporting ATPase, cytoplasmic domain N"/>
    <property type="match status" value="1"/>
</dbReference>
<evidence type="ECO:0000256" key="4">
    <source>
        <dbReference type="ARBA" id="ARBA00022553"/>
    </source>
</evidence>
<evidence type="ECO:0000313" key="15">
    <source>
        <dbReference type="EMBL" id="RBP00325.1"/>
    </source>
</evidence>
<organism evidence="15 16">
    <name type="scientific">Paraliobacillus ryukyuensis</name>
    <dbReference type="NCBI Taxonomy" id="200904"/>
    <lineage>
        <taxon>Bacteria</taxon>
        <taxon>Bacillati</taxon>
        <taxon>Bacillota</taxon>
        <taxon>Bacilli</taxon>
        <taxon>Bacillales</taxon>
        <taxon>Bacillaceae</taxon>
        <taxon>Paraliobacillus</taxon>
    </lineage>
</organism>
<dbReference type="SUPFAM" id="SSF81665">
    <property type="entry name" value="Calcium ATPase, transmembrane domain M"/>
    <property type="match status" value="1"/>
</dbReference>
<dbReference type="InterPro" id="IPR044492">
    <property type="entry name" value="P_typ_ATPase_HD_dom"/>
</dbReference>
<dbReference type="NCBIfam" id="TIGR01494">
    <property type="entry name" value="ATPase_P-type"/>
    <property type="match status" value="2"/>
</dbReference>
<feature type="transmembrane region" description="Helical" evidence="13">
    <location>
        <begin position="64"/>
        <end position="82"/>
    </location>
</feature>
<dbReference type="Pfam" id="PF00122">
    <property type="entry name" value="E1-E2_ATPase"/>
    <property type="match status" value="1"/>
</dbReference>
<dbReference type="GO" id="GO:0030007">
    <property type="term" value="P:intracellular potassium ion homeostasis"/>
    <property type="evidence" value="ECO:0007669"/>
    <property type="project" value="TreeGrafter"/>
</dbReference>
<feature type="transmembrane region" description="Helical" evidence="13">
    <location>
        <begin position="282"/>
        <end position="304"/>
    </location>
</feature>
<comment type="similarity">
    <text evidence="2">Belongs to the cation transport ATPase (P-type) (TC 3.A.3) family. Type IIA subfamily.</text>
</comment>
<dbReference type="InterPro" id="IPR059000">
    <property type="entry name" value="ATPase_P-type_domA"/>
</dbReference>
<dbReference type="SFLD" id="SFLDF00027">
    <property type="entry name" value="p-type_atpase"/>
    <property type="match status" value="1"/>
</dbReference>
<dbReference type="GO" id="GO:0005524">
    <property type="term" value="F:ATP binding"/>
    <property type="evidence" value="ECO:0007669"/>
    <property type="project" value="UniProtKB-KW"/>
</dbReference>
<dbReference type="GO" id="GO:1990573">
    <property type="term" value="P:potassium ion import across plasma membrane"/>
    <property type="evidence" value="ECO:0007669"/>
    <property type="project" value="TreeGrafter"/>
</dbReference>
<name>A0A366EFU9_9BACI</name>
<dbReference type="GO" id="GO:0012505">
    <property type="term" value="C:endomembrane system"/>
    <property type="evidence" value="ECO:0007669"/>
    <property type="project" value="UniProtKB-SubCell"/>
</dbReference>
<keyword evidence="10 13" id="KW-1133">Transmembrane helix</keyword>
<sequence length="886" mass="97412">MEKATDKSRSWHHYDAEKVKASLAVDPNHGLSTETAQQRLNDQGPNKLNKIKKESKLKKFVKQFQDVIIYVLIASTIITLLINHYIDATVIGMVVIVNALIGYFQENKAEKALDSIKNMLSLEATVARDGSRIELDATELVKGDIVYLFPGDRVPADLRIIDADNLKLEESALTGESASVEKTTDTLSEDTMLADRQNMAFSGTSVTSGAGIGIVVETGNNTEIGKINRSMAEVKEMETPLTKQTEKFGTAVTIAVVGIAVLFFVFAYFFRDYAIGELFLSVIAMVVGSIPEGLPAIMSMILAIGVQKMAKKHAIVKNLPSVETLGSVTVINSDKTGTLTKNEMTVTTLVTPNQSYEITGTGYNPSGSITATHNDNETDPLLQKFLLTTKTANEAALFKDDNGKWNISGEPTDGCFITLAEKASIDIPNADVIDKIPFDSDYKYMATLAEVNDTRYIFVKGAPNAIFNMIQNDQAFHRDYWVDKMEELAEKGQRVIASAYKQVDINQAEVTHEDLQSNMTYLGLAGIVDPPREEAIQAIQSAHHAGVQVKMITGDQPTTAVAIAKQMGITTKNKAITGKEIDQLTDQELANVIEDYDVFARTSPENKLRIVKALQENGEITSMTGDGVNDAPALKKADIGVSMGIKGTEVSKDASNMILTNDNFKTIVDAIEEGRRVYDNVKKTIIFLLPTSAAEGFIVMASILLGIDMPLNPVQLLWINMVTAVTISFAFVYEPAEYDIMQRAPRSKDEQFLNKYYVFRIFYVAAIVAGAGVLTHTLMTGNGISHALASTVTLHIVVFGKMFYLFNVRTAHFALNKTFFTNKIAFLVCGILLVLQLFITYAPFMHTVFGTGSINLSFWIPPILLGLLVFIVVEIEKLIRRNVTRQ</sequence>
<reference evidence="15 16" key="1">
    <citation type="submission" date="2018-06" db="EMBL/GenBank/DDBJ databases">
        <title>Genomic Encyclopedia of Type Strains, Phase IV (KMG-IV): sequencing the most valuable type-strain genomes for metagenomic binning, comparative biology and taxonomic classification.</title>
        <authorList>
            <person name="Goeker M."/>
        </authorList>
    </citation>
    <scope>NUCLEOTIDE SEQUENCE [LARGE SCALE GENOMIC DNA]</scope>
    <source>
        <strain evidence="15 16">DSM 15140</strain>
    </source>
</reference>
<keyword evidence="12 13" id="KW-0472">Membrane</keyword>
<dbReference type="Gene3D" id="2.70.150.10">
    <property type="entry name" value="Calcium-transporting ATPase, cytoplasmic transduction domain A"/>
    <property type="match status" value="1"/>
</dbReference>